<evidence type="ECO:0000313" key="6">
    <source>
        <dbReference type="EMBL" id="GGR12832.1"/>
    </source>
</evidence>
<evidence type="ECO:0000256" key="3">
    <source>
        <dbReference type="ARBA" id="ARBA00022989"/>
    </source>
</evidence>
<dbReference type="PANTHER" id="PTHR33514">
    <property type="entry name" value="PROTEIN ABCI12, CHLOROPLASTIC"/>
    <property type="match status" value="1"/>
</dbReference>
<evidence type="ECO:0000256" key="4">
    <source>
        <dbReference type="ARBA" id="ARBA00023136"/>
    </source>
</evidence>
<sequence length="270" mass="28881">MSALGETTVARGGPLRSLNALAKLAGPVPVMIALVLTRGVPLPLAFAVFAALVLLVGARLGLRWILVILLGVPAFAAVLGVSFGIWVDPATLPADAAGSELVLAQLGEWRFTGAMYLVGLATALRIAAIILLAFVSGLTTTGAELVRALVQQLRVPYRLGYTALAAMRFVPRFGHELEVIRAARRVRGVDRGRGPIAWLRGTVGLAVPLLASAIRHAERVALAMDARAFGAHDSRTERTISRWRRRDTVFVLGFWLVSALLWWAVETAVA</sequence>
<evidence type="ECO:0000256" key="1">
    <source>
        <dbReference type="ARBA" id="ARBA00004141"/>
    </source>
</evidence>
<dbReference type="RefSeq" id="WP_189083428.1">
    <property type="nucleotide sequence ID" value="NZ_BMRJ01000001.1"/>
</dbReference>
<reference evidence="6" key="1">
    <citation type="journal article" date="2014" name="Int. J. Syst. Evol. Microbiol.">
        <title>Complete genome sequence of Corynebacterium casei LMG S-19264T (=DSM 44701T), isolated from a smear-ripened cheese.</title>
        <authorList>
            <consortium name="US DOE Joint Genome Institute (JGI-PGF)"/>
            <person name="Walter F."/>
            <person name="Albersmeier A."/>
            <person name="Kalinowski J."/>
            <person name="Ruckert C."/>
        </authorList>
    </citation>
    <scope>NUCLEOTIDE SEQUENCE</scope>
    <source>
        <strain evidence="6">JCM 3346</strain>
    </source>
</reference>
<keyword evidence="3 5" id="KW-1133">Transmembrane helix</keyword>
<accession>A0A918CAE7</accession>
<comment type="subcellular location">
    <subcellularLocation>
        <location evidence="1">Membrane</location>
        <topology evidence="1">Multi-pass membrane protein</topology>
    </subcellularLocation>
</comment>
<feature type="transmembrane region" description="Helical" evidence="5">
    <location>
        <begin position="114"/>
        <end position="135"/>
    </location>
</feature>
<keyword evidence="4 5" id="KW-0472">Membrane</keyword>
<keyword evidence="7" id="KW-1185">Reference proteome</keyword>
<proteinExistence type="predicted"/>
<feature type="transmembrane region" description="Helical" evidence="5">
    <location>
        <begin position="248"/>
        <end position="265"/>
    </location>
</feature>
<protein>
    <recommendedName>
        <fullName evidence="8">Energy-coupling factor transporter transmembrane protein EcfT</fullName>
    </recommendedName>
</protein>
<gene>
    <name evidence="6" type="ORF">GCM10010196_01720</name>
</gene>
<evidence type="ECO:0000313" key="7">
    <source>
        <dbReference type="Proteomes" id="UP000610303"/>
    </source>
</evidence>
<dbReference type="CDD" id="cd16914">
    <property type="entry name" value="EcfT"/>
    <property type="match status" value="1"/>
</dbReference>
<comment type="caution">
    <text evidence="6">The sequence shown here is derived from an EMBL/GenBank/DDBJ whole genome shotgun (WGS) entry which is preliminary data.</text>
</comment>
<reference evidence="6" key="2">
    <citation type="submission" date="2020-09" db="EMBL/GenBank/DDBJ databases">
        <authorList>
            <person name="Sun Q."/>
            <person name="Ohkuma M."/>
        </authorList>
    </citation>
    <scope>NUCLEOTIDE SEQUENCE</scope>
    <source>
        <strain evidence="6">JCM 3346</strain>
    </source>
</reference>
<feature type="transmembrane region" description="Helical" evidence="5">
    <location>
        <begin position="64"/>
        <end position="87"/>
    </location>
</feature>
<feature type="transmembrane region" description="Helical" evidence="5">
    <location>
        <begin position="30"/>
        <end position="57"/>
    </location>
</feature>
<dbReference type="InterPro" id="IPR003339">
    <property type="entry name" value="ABC/ECF_trnsptr_transmembrane"/>
</dbReference>
<evidence type="ECO:0000256" key="2">
    <source>
        <dbReference type="ARBA" id="ARBA00022692"/>
    </source>
</evidence>
<keyword evidence="2 5" id="KW-0812">Transmembrane</keyword>
<evidence type="ECO:0008006" key="8">
    <source>
        <dbReference type="Google" id="ProtNLM"/>
    </source>
</evidence>
<dbReference type="Proteomes" id="UP000610303">
    <property type="component" value="Unassembled WGS sequence"/>
</dbReference>
<dbReference type="Pfam" id="PF02361">
    <property type="entry name" value="CbiQ"/>
    <property type="match status" value="1"/>
</dbReference>
<organism evidence="6 7">
    <name type="scientific">Agromyces mediolanus</name>
    <name type="common">Corynebacterium mediolanum</name>
    <dbReference type="NCBI Taxonomy" id="41986"/>
    <lineage>
        <taxon>Bacteria</taxon>
        <taxon>Bacillati</taxon>
        <taxon>Actinomycetota</taxon>
        <taxon>Actinomycetes</taxon>
        <taxon>Micrococcales</taxon>
        <taxon>Microbacteriaceae</taxon>
        <taxon>Agromyces</taxon>
    </lineage>
</organism>
<dbReference type="AlphaFoldDB" id="A0A918CAE7"/>
<name>A0A918CAE7_AGRME</name>
<dbReference type="PANTHER" id="PTHR33514:SF13">
    <property type="entry name" value="PROTEIN ABCI12, CHLOROPLASTIC"/>
    <property type="match status" value="1"/>
</dbReference>
<evidence type="ECO:0000256" key="5">
    <source>
        <dbReference type="SAM" id="Phobius"/>
    </source>
</evidence>
<dbReference type="GO" id="GO:0005886">
    <property type="term" value="C:plasma membrane"/>
    <property type="evidence" value="ECO:0007669"/>
    <property type="project" value="UniProtKB-ARBA"/>
</dbReference>
<dbReference type="EMBL" id="BMRJ01000001">
    <property type="protein sequence ID" value="GGR12832.1"/>
    <property type="molecule type" value="Genomic_DNA"/>
</dbReference>